<evidence type="ECO:0000259" key="3">
    <source>
        <dbReference type="Pfam" id="PF18431"/>
    </source>
</evidence>
<proteinExistence type="predicted"/>
<evidence type="ECO:0000256" key="2">
    <source>
        <dbReference type="SAM" id="MobiDB-lite"/>
    </source>
</evidence>
<dbReference type="EMBL" id="JARAKF010000001">
    <property type="protein sequence ID" value="MDU8994998.1"/>
    <property type="molecule type" value="Genomic_DNA"/>
</dbReference>
<feature type="domain" description="Bacterial CdiA-CT RNAse A" evidence="3">
    <location>
        <begin position="484"/>
        <end position="629"/>
    </location>
</feature>
<name>A0ABU3UM49_9ACTN</name>
<keyword evidence="5" id="KW-1185">Reference proteome</keyword>
<evidence type="ECO:0000313" key="5">
    <source>
        <dbReference type="Proteomes" id="UP001257627"/>
    </source>
</evidence>
<reference evidence="4 5" key="1">
    <citation type="submission" date="2023-02" db="EMBL/GenBank/DDBJ databases">
        <authorList>
            <person name="Maleckis M."/>
        </authorList>
    </citation>
    <scope>NUCLEOTIDE SEQUENCE [LARGE SCALE GENOMIC DNA]</scope>
    <source>
        <strain evidence="4 5">P8-A2</strain>
    </source>
</reference>
<feature type="region of interest" description="Disordered" evidence="2">
    <location>
        <begin position="577"/>
        <end position="601"/>
    </location>
</feature>
<feature type="compositionally biased region" description="Low complexity" evidence="2">
    <location>
        <begin position="14"/>
        <end position="40"/>
    </location>
</feature>
<dbReference type="InterPro" id="IPR041436">
    <property type="entry name" value="RNAse_A_bac"/>
</dbReference>
<organism evidence="4 5">
    <name type="scientific">Streptomyces mirabilis</name>
    <dbReference type="NCBI Taxonomy" id="68239"/>
    <lineage>
        <taxon>Bacteria</taxon>
        <taxon>Bacillati</taxon>
        <taxon>Actinomycetota</taxon>
        <taxon>Actinomycetes</taxon>
        <taxon>Kitasatosporales</taxon>
        <taxon>Streptomycetaceae</taxon>
        <taxon>Streptomyces</taxon>
    </lineage>
</organism>
<dbReference type="Pfam" id="PF18431">
    <property type="entry name" value="RNAse_A_bac"/>
    <property type="match status" value="1"/>
</dbReference>
<evidence type="ECO:0000313" key="4">
    <source>
        <dbReference type="EMBL" id="MDU8994998.1"/>
    </source>
</evidence>
<accession>A0ABU3UM49</accession>
<feature type="coiled-coil region" evidence="1">
    <location>
        <begin position="412"/>
        <end position="439"/>
    </location>
</feature>
<dbReference type="Proteomes" id="UP001257627">
    <property type="component" value="Unassembled WGS sequence"/>
</dbReference>
<feature type="region of interest" description="Disordered" evidence="2">
    <location>
        <begin position="1"/>
        <end position="75"/>
    </location>
</feature>
<dbReference type="RefSeq" id="WP_266995776.1">
    <property type="nucleotide sequence ID" value="NZ_CP107955.1"/>
</dbReference>
<comment type="caution">
    <text evidence="4">The sequence shown here is derived from an EMBL/GenBank/DDBJ whole genome shotgun (WGS) entry which is preliminary data.</text>
</comment>
<protein>
    <recommendedName>
        <fullName evidence="3">Bacterial CdiA-CT RNAse A domain-containing protein</fullName>
    </recommendedName>
</protein>
<evidence type="ECO:0000256" key="1">
    <source>
        <dbReference type="SAM" id="Coils"/>
    </source>
</evidence>
<gene>
    <name evidence="4" type="ORF">PU648_22125</name>
</gene>
<keyword evidence="1" id="KW-0175">Coiled coil</keyword>
<feature type="compositionally biased region" description="Polar residues" evidence="2">
    <location>
        <begin position="48"/>
        <end position="57"/>
    </location>
</feature>
<feature type="compositionally biased region" description="Pro residues" evidence="2">
    <location>
        <begin position="1"/>
        <end position="13"/>
    </location>
</feature>
<sequence length="631" mass="67465">MATPSPSPSPSTTPPATTGNGALPAPSSGSGATPAPSPGSLKDPQGKDISQQDTGSARRQRSDELSAMKPAAPGNAVGFDIQPKHVYYASYVLRNAQYDFADRAKSLVDTLDGYAHAAGCGTGPEAFAKAYAEVADLFLQVWSRATEGVGGAAVGLTVTANNYAQAEHATNPLSPAVVRKNLPDVLKKAGAGGPVAELGWGNAPAEAGWGNEIIDDVAVGLSRVGDYVLRPILEYALRHGKVADITPGGDDVDLPKIALAWRTAAKDAKTSADTFDDAIAYLTNPAPGHDEWQSAMKQFCSAIWGSTAWGKASHNGRYQWNQKDGQRPALDVLQDTARDVATACDALSAEVTKIRSTITDVYKHAAEKTFVAKSIEAALELALKLPELALEFVSNIDTGRLNHAVDTYNREIHTLAGNLTELKHALEEAERSVPRYSAEEARAEAFGVRALDEFKIEHPWTNPEDTKNGVYKIDLASSEWLNDGHTLDKHVGKTSEQLAQRLRDQGDPATDAWPHGKPKVSAASSFDSLESAQRYTQYNIDQYSGDIKAWLDGPPPPQDGEVKKLVGPGPDGEVTGMSVTKQPYDPNDPTTGFKQGGMNAKPLEVKNIDTRLKYDSSLDPPFVVMTSMPAR</sequence>